<protein>
    <recommendedName>
        <fullName evidence="6">Lysozyme</fullName>
    </recommendedName>
</protein>
<dbReference type="InterPro" id="IPR052619">
    <property type="entry name" value="Phage_lysozyme-like"/>
</dbReference>
<keyword evidence="3" id="KW-0732">Signal</keyword>
<evidence type="ECO:0000256" key="1">
    <source>
        <dbReference type="ARBA" id="ARBA00022529"/>
    </source>
</evidence>
<dbReference type="GO" id="GO:0003796">
    <property type="term" value="F:lysozyme activity"/>
    <property type="evidence" value="ECO:0007669"/>
    <property type="project" value="InterPro"/>
</dbReference>
<dbReference type="InterPro" id="IPR023346">
    <property type="entry name" value="Lysozyme-like_dom_sf"/>
</dbReference>
<keyword evidence="5" id="KW-1185">Reference proteome</keyword>
<feature type="signal peptide" evidence="3">
    <location>
        <begin position="1"/>
        <end position="19"/>
    </location>
</feature>
<dbReference type="GO" id="GO:0042742">
    <property type="term" value="P:defense response to bacterium"/>
    <property type="evidence" value="ECO:0007669"/>
    <property type="project" value="UniProtKB-KW"/>
</dbReference>
<dbReference type="Gene3D" id="1.10.530.40">
    <property type="match status" value="1"/>
</dbReference>
<dbReference type="InterPro" id="IPR023347">
    <property type="entry name" value="Lysozyme_dom_sf"/>
</dbReference>
<dbReference type="InterPro" id="IPR001165">
    <property type="entry name" value="T4-type_lysozyme"/>
</dbReference>
<dbReference type="SUPFAM" id="SSF53955">
    <property type="entry name" value="Lysozyme-like"/>
    <property type="match status" value="1"/>
</dbReference>
<dbReference type="Proteomes" id="UP001165289">
    <property type="component" value="Unassembled WGS sequence"/>
</dbReference>
<gene>
    <name evidence="4" type="ORF">LOD99_11610</name>
</gene>
<dbReference type="GO" id="GO:0009253">
    <property type="term" value="P:peptidoglycan catabolic process"/>
    <property type="evidence" value="ECO:0007669"/>
    <property type="project" value="InterPro"/>
</dbReference>
<evidence type="ECO:0008006" key="6">
    <source>
        <dbReference type="Google" id="ProtNLM"/>
    </source>
</evidence>
<dbReference type="Pfam" id="PF00959">
    <property type="entry name" value="Phage_lysozyme"/>
    <property type="match status" value="1"/>
</dbReference>
<evidence type="ECO:0000256" key="2">
    <source>
        <dbReference type="ARBA" id="ARBA00022638"/>
    </source>
</evidence>
<dbReference type="PANTHER" id="PTHR37406:SF1">
    <property type="entry name" value="T4-TYPE LYSOZYME 1-RELATED"/>
    <property type="match status" value="1"/>
</dbReference>
<sequence>MLMMKISFIVIYLFAVVSAKQLISYHKDSLSCSSARALIEKHEGYKSCEYVDTTGHPTICVGFNLDRSDARSKIKEVGGDYDKLLKGGCLSHSQCEKLFDGDLSTAEKDEENVFGTVCGCVQNVLIDMTFNLGRSQIAGFTTFVKYIKAKDWKSAGEDLRTTAWCSQVGTRCRDDMAQIEAGC</sequence>
<name>A0AAV7JJZ3_9METZ</name>
<dbReference type="InterPro" id="IPR002196">
    <property type="entry name" value="Glyco_hydro_24"/>
</dbReference>
<feature type="chain" id="PRO_5043798555" description="Lysozyme" evidence="3">
    <location>
        <begin position="20"/>
        <end position="183"/>
    </location>
</feature>
<dbReference type="AlphaFoldDB" id="A0AAV7JJZ3"/>
<dbReference type="EMBL" id="JAKMXF010000321">
    <property type="protein sequence ID" value="KAI6649243.1"/>
    <property type="molecule type" value="Genomic_DNA"/>
</dbReference>
<keyword evidence="1" id="KW-0929">Antimicrobial</keyword>
<keyword evidence="2" id="KW-0081">Bacteriolytic enzyme</keyword>
<evidence type="ECO:0000313" key="4">
    <source>
        <dbReference type="EMBL" id="KAI6649243.1"/>
    </source>
</evidence>
<evidence type="ECO:0000256" key="3">
    <source>
        <dbReference type="SAM" id="SignalP"/>
    </source>
</evidence>
<dbReference type="PANTHER" id="PTHR37406">
    <property type="entry name" value="T4-TYPE LYSOZYME 1-RELATED"/>
    <property type="match status" value="1"/>
</dbReference>
<dbReference type="GO" id="GO:0016998">
    <property type="term" value="P:cell wall macromolecule catabolic process"/>
    <property type="evidence" value="ECO:0007669"/>
    <property type="project" value="InterPro"/>
</dbReference>
<comment type="caution">
    <text evidence="4">The sequence shown here is derived from an EMBL/GenBank/DDBJ whole genome shotgun (WGS) entry which is preliminary data.</text>
</comment>
<reference evidence="4 5" key="1">
    <citation type="journal article" date="2023" name="BMC Biol.">
        <title>The compact genome of the sponge Oopsacas minuta (Hexactinellida) is lacking key metazoan core genes.</title>
        <authorList>
            <person name="Santini S."/>
            <person name="Schenkelaars Q."/>
            <person name="Jourda C."/>
            <person name="Duchesne M."/>
            <person name="Belahbib H."/>
            <person name="Rocher C."/>
            <person name="Selva M."/>
            <person name="Riesgo A."/>
            <person name="Vervoort M."/>
            <person name="Leys S.P."/>
            <person name="Kodjabachian L."/>
            <person name="Le Bivic A."/>
            <person name="Borchiellini C."/>
            <person name="Claverie J.M."/>
            <person name="Renard E."/>
        </authorList>
    </citation>
    <scope>NUCLEOTIDE SEQUENCE [LARGE SCALE GENOMIC DNA]</scope>
    <source>
        <strain evidence="4">SPO-2</strain>
    </source>
</reference>
<organism evidence="4 5">
    <name type="scientific">Oopsacas minuta</name>
    <dbReference type="NCBI Taxonomy" id="111878"/>
    <lineage>
        <taxon>Eukaryota</taxon>
        <taxon>Metazoa</taxon>
        <taxon>Porifera</taxon>
        <taxon>Hexactinellida</taxon>
        <taxon>Hexasterophora</taxon>
        <taxon>Lyssacinosida</taxon>
        <taxon>Leucopsacidae</taxon>
        <taxon>Oopsacas</taxon>
    </lineage>
</organism>
<proteinExistence type="predicted"/>
<accession>A0AAV7JJZ3</accession>
<evidence type="ECO:0000313" key="5">
    <source>
        <dbReference type="Proteomes" id="UP001165289"/>
    </source>
</evidence>
<dbReference type="PRINTS" id="PR00684">
    <property type="entry name" value="T4LYSOZYME"/>
</dbReference>
<dbReference type="GO" id="GO:0031640">
    <property type="term" value="P:killing of cells of another organism"/>
    <property type="evidence" value="ECO:0007669"/>
    <property type="project" value="UniProtKB-KW"/>
</dbReference>